<reference evidence="2 3" key="1">
    <citation type="journal article" date="2021" name="BMC Genomics">
        <title>Telomere-to-telomere genome assembly of asparaginase-producing Trichoderma simmonsii.</title>
        <authorList>
            <person name="Chung D."/>
            <person name="Kwon Y.M."/>
            <person name="Yang Y."/>
        </authorList>
    </citation>
    <scope>NUCLEOTIDE SEQUENCE [LARGE SCALE GENOMIC DNA]</scope>
    <source>
        <strain evidence="2 3">GH-Sj1</strain>
    </source>
</reference>
<dbReference type="Proteomes" id="UP000826661">
    <property type="component" value="Chromosome II"/>
</dbReference>
<sequence>MPFGPCLSGWSPNKTSPPPQPLHAAQSLLLSARHDLRLHRAFRPAIPLIISSADVDELPNVILARTATQPLLPDGPSTLEFSTPAGKKEKKRKVTEHKREREELLSASIAVDFCLSSLFLNISYLPPPFTSLFE</sequence>
<dbReference type="AlphaFoldDB" id="A0A8G0L4U6"/>
<protein>
    <submittedName>
        <fullName evidence="2">Uncharacterized protein</fullName>
    </submittedName>
</protein>
<proteinExistence type="predicted"/>
<evidence type="ECO:0000313" key="2">
    <source>
        <dbReference type="EMBL" id="QYS95827.1"/>
    </source>
</evidence>
<evidence type="ECO:0000313" key="3">
    <source>
        <dbReference type="Proteomes" id="UP000826661"/>
    </source>
</evidence>
<dbReference type="EMBL" id="CP075865">
    <property type="protein sequence ID" value="QYS95827.1"/>
    <property type="molecule type" value="Genomic_DNA"/>
</dbReference>
<organism evidence="2 3">
    <name type="scientific">Trichoderma simmonsii</name>
    <dbReference type="NCBI Taxonomy" id="1491479"/>
    <lineage>
        <taxon>Eukaryota</taxon>
        <taxon>Fungi</taxon>
        <taxon>Dikarya</taxon>
        <taxon>Ascomycota</taxon>
        <taxon>Pezizomycotina</taxon>
        <taxon>Sordariomycetes</taxon>
        <taxon>Hypocreomycetidae</taxon>
        <taxon>Hypocreales</taxon>
        <taxon>Hypocreaceae</taxon>
        <taxon>Trichoderma</taxon>
    </lineage>
</organism>
<keyword evidence="3" id="KW-1185">Reference proteome</keyword>
<accession>A0A8G0L4U6</accession>
<evidence type="ECO:0000256" key="1">
    <source>
        <dbReference type="SAM" id="MobiDB-lite"/>
    </source>
</evidence>
<name>A0A8G0L4U6_9HYPO</name>
<gene>
    <name evidence="2" type="ORF">H0G86_003100</name>
</gene>
<feature type="region of interest" description="Disordered" evidence="1">
    <location>
        <begin position="73"/>
        <end position="96"/>
    </location>
</feature>
<feature type="region of interest" description="Disordered" evidence="1">
    <location>
        <begin position="1"/>
        <end position="22"/>
    </location>
</feature>